<keyword evidence="2" id="KW-1185">Reference proteome</keyword>
<gene>
    <name evidence="1" type="ORF">FLA105534_04031</name>
</gene>
<proteinExistence type="predicted"/>
<name>A0A6J4GWI0_9FLAO</name>
<protein>
    <submittedName>
        <fullName evidence="1">Uncharacterized protein</fullName>
    </submittedName>
</protein>
<sequence>MILCIFDEIASFLILSGKTKQAAKTKGSVNGPPAV</sequence>
<accession>A0A6J4GWI0</accession>
<evidence type="ECO:0000313" key="2">
    <source>
        <dbReference type="Proteomes" id="UP000479938"/>
    </source>
</evidence>
<dbReference type="EMBL" id="CADCSU010000148">
    <property type="protein sequence ID" value="CAA9202348.1"/>
    <property type="molecule type" value="Genomic_DNA"/>
</dbReference>
<dbReference type="Proteomes" id="UP000479938">
    <property type="component" value="Unassembled WGS sequence"/>
</dbReference>
<reference evidence="1 2" key="1">
    <citation type="submission" date="2020-02" db="EMBL/GenBank/DDBJ databases">
        <authorList>
            <person name="Criscuolo A."/>
        </authorList>
    </citation>
    <scope>NUCLEOTIDE SEQUENCE [LARGE SCALE GENOMIC DNA]</scope>
    <source>
        <strain evidence="1">CIP105534</strain>
    </source>
</reference>
<organism evidence="1 2">
    <name type="scientific">Flavobacterium bizetiae</name>
    <dbReference type="NCBI Taxonomy" id="2704140"/>
    <lineage>
        <taxon>Bacteria</taxon>
        <taxon>Pseudomonadati</taxon>
        <taxon>Bacteroidota</taxon>
        <taxon>Flavobacteriia</taxon>
        <taxon>Flavobacteriales</taxon>
        <taxon>Flavobacteriaceae</taxon>
        <taxon>Flavobacterium</taxon>
    </lineage>
</organism>
<dbReference type="AlphaFoldDB" id="A0A6J4GWI0"/>
<evidence type="ECO:0000313" key="1">
    <source>
        <dbReference type="EMBL" id="CAA9202348.1"/>
    </source>
</evidence>